<organism evidence="1 2">
    <name type="scientific">Microbacterium resistens</name>
    <dbReference type="NCBI Taxonomy" id="156977"/>
    <lineage>
        <taxon>Bacteria</taxon>
        <taxon>Bacillati</taxon>
        <taxon>Actinomycetota</taxon>
        <taxon>Actinomycetes</taxon>
        <taxon>Micrococcales</taxon>
        <taxon>Microbacteriaceae</taxon>
        <taxon>Microbacterium</taxon>
    </lineage>
</organism>
<evidence type="ECO:0000313" key="1">
    <source>
        <dbReference type="EMBL" id="MDR6866795.1"/>
    </source>
</evidence>
<name>A0ABU1SB26_9MICO</name>
<reference evidence="1 2" key="1">
    <citation type="submission" date="2023-07" db="EMBL/GenBank/DDBJ databases">
        <title>Sorghum-associated microbial communities from plants grown in Nebraska, USA.</title>
        <authorList>
            <person name="Schachtman D."/>
        </authorList>
    </citation>
    <scope>NUCLEOTIDE SEQUENCE [LARGE SCALE GENOMIC DNA]</scope>
    <source>
        <strain evidence="1 2">2980</strain>
    </source>
</reference>
<dbReference type="InterPro" id="IPR055593">
    <property type="entry name" value="DUF7169"/>
</dbReference>
<proteinExistence type="predicted"/>
<accession>A0ABU1SB26</accession>
<protein>
    <submittedName>
        <fullName evidence="1">Uncharacterized protein</fullName>
    </submittedName>
</protein>
<dbReference type="RefSeq" id="WP_310018933.1">
    <property type="nucleotide sequence ID" value="NZ_JAVDUM010000005.1"/>
</dbReference>
<keyword evidence="2" id="KW-1185">Reference proteome</keyword>
<dbReference type="Proteomes" id="UP001259347">
    <property type="component" value="Unassembled WGS sequence"/>
</dbReference>
<comment type="caution">
    <text evidence="1">The sequence shown here is derived from an EMBL/GenBank/DDBJ whole genome shotgun (WGS) entry which is preliminary data.</text>
</comment>
<dbReference type="Pfam" id="PF23773">
    <property type="entry name" value="DUF7169"/>
    <property type="match status" value="1"/>
</dbReference>
<dbReference type="EMBL" id="JAVDUM010000005">
    <property type="protein sequence ID" value="MDR6866795.1"/>
    <property type="molecule type" value="Genomic_DNA"/>
</dbReference>
<sequence>MLAADHALRDAATAHADAVLRLVDVLKVARAAQWERAPGARLTTPLMVEDPTGETATSGSRLVLRAATIDALRRFEAATTELDAIATSLGLALDRHLKPTSHRTDPDA</sequence>
<gene>
    <name evidence="1" type="ORF">J2Y69_001394</name>
</gene>
<evidence type="ECO:0000313" key="2">
    <source>
        <dbReference type="Proteomes" id="UP001259347"/>
    </source>
</evidence>